<dbReference type="HOGENOM" id="CLU_2238495_0_0_1"/>
<dbReference type="AlphaFoldDB" id="L7JZP9"/>
<reference evidence="1 2" key="1">
    <citation type="journal article" date="2012" name="PLoS Pathog.">
        <title>The genome of the obligate intracellular parasite Trachipleistophora hominis: new insights into microsporidian genome dynamics and reductive evolution.</title>
        <authorList>
            <person name="Heinz E."/>
            <person name="Williams T.A."/>
            <person name="Nakjang S."/>
            <person name="Noel C.J."/>
            <person name="Swan D.C."/>
            <person name="Goldberg A.V."/>
            <person name="Harris S.R."/>
            <person name="Weinmaier T."/>
            <person name="Markert S."/>
            <person name="Becher D."/>
            <person name="Bernhardt J."/>
            <person name="Dagan T."/>
            <person name="Hacker C."/>
            <person name="Lucocq J.M."/>
            <person name="Schweder T."/>
            <person name="Rattei T."/>
            <person name="Hall N."/>
            <person name="Hirt R.P."/>
            <person name="Embley T.M."/>
        </authorList>
    </citation>
    <scope>NUCLEOTIDE SEQUENCE [LARGE SCALE GENOMIC DNA]</scope>
</reference>
<proteinExistence type="predicted"/>
<evidence type="ECO:0000313" key="1">
    <source>
        <dbReference type="EMBL" id="ELQ76526.1"/>
    </source>
</evidence>
<protein>
    <submittedName>
        <fullName evidence="1">Uncharacterized protein</fullName>
    </submittedName>
</protein>
<gene>
    <name evidence="1" type="ORF">THOM_0486</name>
</gene>
<organism evidence="1 2">
    <name type="scientific">Trachipleistophora hominis</name>
    <name type="common">Microsporidian parasite</name>
    <dbReference type="NCBI Taxonomy" id="72359"/>
    <lineage>
        <taxon>Eukaryota</taxon>
        <taxon>Fungi</taxon>
        <taxon>Fungi incertae sedis</taxon>
        <taxon>Microsporidia</taxon>
        <taxon>Pleistophoridae</taxon>
        <taxon>Trachipleistophora</taxon>
    </lineage>
</organism>
<dbReference type="EMBL" id="JH993844">
    <property type="protein sequence ID" value="ELQ76526.1"/>
    <property type="molecule type" value="Genomic_DNA"/>
</dbReference>
<dbReference type="InParanoid" id="L7JZP9"/>
<accession>L7JZP9</accession>
<sequence length="105" mass="12360">MDLISGFFSTKKLHPVMPENQKLNFEDFEFKNADKPSTVPNEQYNLKNIIKEDVYRDNEHYNDESVRMDALIPEKCIGKNHYCCHEKRQAKHIDDQAKEDENSGI</sequence>
<evidence type="ECO:0000313" key="2">
    <source>
        <dbReference type="Proteomes" id="UP000011185"/>
    </source>
</evidence>
<dbReference type="Proteomes" id="UP000011185">
    <property type="component" value="Unassembled WGS sequence"/>
</dbReference>
<keyword evidence="2" id="KW-1185">Reference proteome</keyword>
<name>L7JZP9_TRAHO</name>
<dbReference type="VEuPathDB" id="MicrosporidiaDB:THOM_0486"/>